<dbReference type="EMBL" id="VZZK01000009">
    <property type="protein sequence ID" value="KAB1079400.1"/>
    <property type="molecule type" value="Genomic_DNA"/>
</dbReference>
<keyword evidence="2" id="KW-1185">Reference proteome</keyword>
<name>A0A6L3T0W4_9HYPH</name>
<dbReference type="OrthoDB" id="8002121at2"/>
<dbReference type="Proteomes" id="UP000474159">
    <property type="component" value="Unassembled WGS sequence"/>
</dbReference>
<sequence length="83" mass="9025">MLKRALVQPEPGIVTFQATWAAALGGREQAQLGWVDGSLAVVLLPAVPGWFLHTGFGPCDAEGLVFHTLAEAREWILHRYAQS</sequence>
<accession>A0A6L3T0W4</accession>
<proteinExistence type="predicted"/>
<dbReference type="AlphaFoldDB" id="A0A6L3T0W4"/>
<reference evidence="1 2" key="1">
    <citation type="submission" date="2019-09" db="EMBL/GenBank/DDBJ databases">
        <title>YIM 48816 draft genome.</title>
        <authorList>
            <person name="Jiang L."/>
        </authorList>
    </citation>
    <scope>NUCLEOTIDE SEQUENCE [LARGE SCALE GENOMIC DNA]</scope>
    <source>
        <strain evidence="1 2">YIM 48816</strain>
    </source>
</reference>
<gene>
    <name evidence="1" type="ORF">F6X53_11395</name>
</gene>
<evidence type="ECO:0000313" key="1">
    <source>
        <dbReference type="EMBL" id="KAB1079400.1"/>
    </source>
</evidence>
<organism evidence="1 2">
    <name type="scientific">Methylobacterium soli</name>
    <dbReference type="NCBI Taxonomy" id="553447"/>
    <lineage>
        <taxon>Bacteria</taxon>
        <taxon>Pseudomonadati</taxon>
        <taxon>Pseudomonadota</taxon>
        <taxon>Alphaproteobacteria</taxon>
        <taxon>Hyphomicrobiales</taxon>
        <taxon>Methylobacteriaceae</taxon>
        <taxon>Methylobacterium</taxon>
    </lineage>
</organism>
<protein>
    <submittedName>
        <fullName evidence="1">Uncharacterized protein</fullName>
    </submittedName>
</protein>
<dbReference type="RefSeq" id="WP_151000135.1">
    <property type="nucleotide sequence ID" value="NZ_VZZK01000009.1"/>
</dbReference>
<comment type="caution">
    <text evidence="1">The sequence shown here is derived from an EMBL/GenBank/DDBJ whole genome shotgun (WGS) entry which is preliminary data.</text>
</comment>
<evidence type="ECO:0000313" key="2">
    <source>
        <dbReference type="Proteomes" id="UP000474159"/>
    </source>
</evidence>